<comment type="caution">
    <text evidence="4">The sequence shown here is derived from an EMBL/GenBank/DDBJ whole genome shotgun (WGS) entry which is preliminary data.</text>
</comment>
<organism evidence="4 5">
    <name type="scientific">Agaricus bisporus var. burnettii</name>
    <dbReference type="NCBI Taxonomy" id="192524"/>
    <lineage>
        <taxon>Eukaryota</taxon>
        <taxon>Fungi</taxon>
        <taxon>Dikarya</taxon>
        <taxon>Basidiomycota</taxon>
        <taxon>Agaricomycotina</taxon>
        <taxon>Agaricomycetes</taxon>
        <taxon>Agaricomycetidae</taxon>
        <taxon>Agaricales</taxon>
        <taxon>Agaricineae</taxon>
        <taxon>Agaricaceae</taxon>
        <taxon>Agaricus</taxon>
    </lineage>
</organism>
<dbReference type="PROSITE" id="PS50894">
    <property type="entry name" value="HPT"/>
    <property type="match status" value="1"/>
</dbReference>
<dbReference type="InterPro" id="IPR008207">
    <property type="entry name" value="Sig_transdc_His_kin_Hpt_dom"/>
</dbReference>
<dbReference type="InterPro" id="IPR036641">
    <property type="entry name" value="HPT_dom_sf"/>
</dbReference>
<evidence type="ECO:0000313" key="4">
    <source>
        <dbReference type="EMBL" id="KAF7768120.1"/>
    </source>
</evidence>
<proteinExistence type="predicted"/>
<feature type="compositionally biased region" description="Basic and acidic residues" evidence="2">
    <location>
        <begin position="94"/>
        <end position="104"/>
    </location>
</feature>
<accession>A0A8H7C826</accession>
<dbReference type="AlphaFoldDB" id="A0A8H7C826"/>
<feature type="domain" description="HPt" evidence="3">
    <location>
        <begin position="137"/>
        <end position="242"/>
    </location>
</feature>
<dbReference type="GO" id="GO:0000160">
    <property type="term" value="P:phosphorelay signal transduction system"/>
    <property type="evidence" value="ECO:0007669"/>
    <property type="project" value="InterPro"/>
</dbReference>
<feature type="compositionally biased region" description="Pro residues" evidence="2">
    <location>
        <begin position="26"/>
        <end position="54"/>
    </location>
</feature>
<dbReference type="SMART" id="SM00073">
    <property type="entry name" value="HPT"/>
    <property type="match status" value="1"/>
</dbReference>
<dbReference type="GO" id="GO:0043424">
    <property type="term" value="F:protein histidine kinase binding"/>
    <property type="evidence" value="ECO:0007669"/>
    <property type="project" value="InterPro"/>
</dbReference>
<feature type="compositionally biased region" description="Basic and acidic residues" evidence="2">
    <location>
        <begin position="69"/>
        <end position="79"/>
    </location>
</feature>
<dbReference type="EMBL" id="JABXXO010000010">
    <property type="protein sequence ID" value="KAF7768120.1"/>
    <property type="molecule type" value="Genomic_DNA"/>
</dbReference>
<evidence type="ECO:0000256" key="2">
    <source>
        <dbReference type="SAM" id="MobiDB-lite"/>
    </source>
</evidence>
<gene>
    <name evidence="4" type="ORF">Agabi119p4_7363</name>
</gene>
<dbReference type="InterPro" id="IPR045871">
    <property type="entry name" value="AHP1-5/YPD1"/>
</dbReference>
<dbReference type="PANTHER" id="PTHR28242">
    <property type="entry name" value="PHOSPHORELAY INTERMEDIATE PROTEIN YPD1"/>
    <property type="match status" value="1"/>
</dbReference>
<evidence type="ECO:0000256" key="1">
    <source>
        <dbReference type="PROSITE-ProRule" id="PRU00110"/>
    </source>
</evidence>
<evidence type="ECO:0000259" key="3">
    <source>
        <dbReference type="PROSITE" id="PS50894"/>
    </source>
</evidence>
<feature type="region of interest" description="Disordered" evidence="2">
    <location>
        <begin position="1"/>
        <end position="119"/>
    </location>
</feature>
<dbReference type="Gene3D" id="1.20.120.160">
    <property type="entry name" value="HPT domain"/>
    <property type="match status" value="1"/>
</dbReference>
<keyword evidence="1" id="KW-0597">Phosphoprotein</keyword>
<dbReference type="PRINTS" id="PR01217">
    <property type="entry name" value="PRICHEXTENSN"/>
</dbReference>
<name>A0A8H7C826_AGABI</name>
<feature type="modified residue" description="Phosphohistidine" evidence="1">
    <location>
        <position position="176"/>
    </location>
</feature>
<dbReference type="GO" id="GO:0005737">
    <property type="term" value="C:cytoplasm"/>
    <property type="evidence" value="ECO:0007669"/>
    <property type="project" value="TreeGrafter"/>
</dbReference>
<dbReference type="PANTHER" id="PTHR28242:SF52">
    <property type="entry name" value="PHOSPHORELAY INTERMEDIATE PROTEIN YPD1"/>
    <property type="match status" value="1"/>
</dbReference>
<sequence length="245" mass="27101">MPATAERPRPVHIPLLDDPLSRKRSPPPCTKLPDPASPSPPPSIPPQHKPPTSPRPEKKPAPPSSPSEPEPHKLDRSEPTPDSPSAKKPGGLKPEPDPASRSEQESAPVDPKEVPSLTDIIDMEVLNQIRELDDEDGDEFSREMVYAFFIQAEQTFGRMDDAFRREDVGELSSLGHFLKGSSAALGVSKVQSSCEQIQNYGNLRDEEASSTLDKKEALLRIGKLLTRVQKEYRVAEEYLKGLYPQ</sequence>
<dbReference type="GO" id="GO:0005634">
    <property type="term" value="C:nucleus"/>
    <property type="evidence" value="ECO:0007669"/>
    <property type="project" value="TreeGrafter"/>
</dbReference>
<evidence type="ECO:0000313" key="5">
    <source>
        <dbReference type="Proteomes" id="UP000629468"/>
    </source>
</evidence>
<dbReference type="CDD" id="cd00088">
    <property type="entry name" value="HPT"/>
    <property type="match status" value="1"/>
</dbReference>
<dbReference type="SUPFAM" id="SSF47226">
    <property type="entry name" value="Histidine-containing phosphotransfer domain, HPT domain"/>
    <property type="match status" value="1"/>
</dbReference>
<dbReference type="Pfam" id="PF01627">
    <property type="entry name" value="Hpt"/>
    <property type="match status" value="1"/>
</dbReference>
<reference evidence="4 5" key="1">
    <citation type="journal article" name="Sci. Rep.">
        <title>Telomere-to-telomere assembled and centromere annotated genomes of the two main subspecies of the button mushroom Agaricus bisporus reveal especially polymorphic chromosome ends.</title>
        <authorList>
            <person name="Sonnenberg A.S.M."/>
            <person name="Sedaghat-Telgerd N."/>
            <person name="Lavrijssen B."/>
            <person name="Ohm R.A."/>
            <person name="Hendrickx P.M."/>
            <person name="Scholtmeijer K."/>
            <person name="Baars J.J.P."/>
            <person name="van Peer A."/>
        </authorList>
    </citation>
    <scope>NUCLEOTIDE SEQUENCE [LARGE SCALE GENOMIC DNA]</scope>
    <source>
        <strain evidence="4 5">H119_p4</strain>
    </source>
</reference>
<dbReference type="GO" id="GO:0009927">
    <property type="term" value="F:histidine phosphotransfer kinase activity"/>
    <property type="evidence" value="ECO:0007669"/>
    <property type="project" value="InterPro"/>
</dbReference>
<protein>
    <recommendedName>
        <fullName evidence="3">HPt domain-containing protein</fullName>
    </recommendedName>
</protein>
<dbReference type="Proteomes" id="UP000629468">
    <property type="component" value="Unassembled WGS sequence"/>
</dbReference>